<feature type="transmembrane region" description="Helical" evidence="9">
    <location>
        <begin position="129"/>
        <end position="150"/>
    </location>
</feature>
<evidence type="ECO:0000256" key="1">
    <source>
        <dbReference type="ARBA" id="ARBA00004141"/>
    </source>
</evidence>
<sequence length="674" mass="75512">FRLNFNNIFSKSFYYLQVPPETGSEMTGGFMSDLMTITSSDSIGSGPENEERGNWRGKLEFILSCLGYVVGLGNIWRFPYLVYRNGGGAFFIPYFVMVTLCGIPLVYMEMAFGQYASLGPVTIWRACPIFKGVGYAMVVTVAIICVYYNIVNAWALHYLFSSFSASLPWASCDNPWNTDACRLNRYEVTNCSLVNATYILSSDTENDNCSQYLLDCMHATNQSAFPKENTTVCIEWLEDQHGEAIYLPERQSLMATLKDPSADNEVLNISDGLHEMGGVQWQLALYLLLCWVIVFLCLVAYFVVIIPIVILVILLICSMLVDGHLEGIRFYVTPKWDHFLSFRVWSDAASQVFFSLSACSGGLTTLSNIGLVFVAFPAAVTNFQPSAMWSAFFFLMIIMMGMSSLLVMTEIIVTVMMDEKVEVFRKSRILVLLVVCSLLYLLGLPLTTRDIQLMIGHPVSWWWRAMWCIVSPLIMMFILVSTIVSGVDLEDEVYPAWAEGLGIVLVTSTVITIPIYAIKKVSSLEGSIMQRIHRVDFSTNDVRAPKLSEASLLSLTRQMSPRKPQQLRQRAILNHAYSNPQCHISNGSLDQVKPHQQEVPLPQTHGYTLIVSPRRSTVVPGVDVATQTDARSFTLALKHGSVRSLKEMKIETGPEVEGRGKHPSSVLHVEVTRF</sequence>
<evidence type="ECO:0000256" key="5">
    <source>
        <dbReference type="ARBA" id="ARBA00022989"/>
    </source>
</evidence>
<feature type="transmembrane region" description="Helical" evidence="9">
    <location>
        <begin position="59"/>
        <end position="76"/>
    </location>
</feature>
<dbReference type="PANTHER" id="PTHR11616:SF321">
    <property type="entry name" value="SODIUM-DEPENDENT NUTRIENT AMINO ACID TRANSPORTER 1-RELATED"/>
    <property type="match status" value="1"/>
</dbReference>
<reference evidence="10" key="1">
    <citation type="submission" date="2022-11" db="EMBL/GenBank/DDBJ databases">
        <title>Centuries of genome instability and evolution in soft-shell clam transmissible cancer (bioRxiv).</title>
        <authorList>
            <person name="Hart S.F.M."/>
            <person name="Yonemitsu M.A."/>
            <person name="Giersch R.M."/>
            <person name="Beal B.F."/>
            <person name="Arriagada G."/>
            <person name="Davis B.W."/>
            <person name="Ostrander E.A."/>
            <person name="Goff S.P."/>
            <person name="Metzger M.J."/>
        </authorList>
    </citation>
    <scope>NUCLEOTIDE SEQUENCE</scope>
    <source>
        <strain evidence="10">MELC-2E11</strain>
        <tissue evidence="10">Siphon/mantle</tissue>
    </source>
</reference>
<proteinExistence type="inferred from homology"/>
<feature type="transmembrane region" description="Helical" evidence="9">
    <location>
        <begin position="88"/>
        <end position="108"/>
    </location>
</feature>
<dbReference type="PROSITE" id="PS00754">
    <property type="entry name" value="NA_NEUROTRAN_SYMP_2"/>
    <property type="match status" value="1"/>
</dbReference>
<dbReference type="Pfam" id="PF00209">
    <property type="entry name" value="SNF"/>
    <property type="match status" value="3"/>
</dbReference>
<organism evidence="10 11">
    <name type="scientific">Mya arenaria</name>
    <name type="common">Soft-shell clam</name>
    <dbReference type="NCBI Taxonomy" id="6604"/>
    <lineage>
        <taxon>Eukaryota</taxon>
        <taxon>Metazoa</taxon>
        <taxon>Spiralia</taxon>
        <taxon>Lophotrochozoa</taxon>
        <taxon>Mollusca</taxon>
        <taxon>Bivalvia</taxon>
        <taxon>Autobranchia</taxon>
        <taxon>Heteroconchia</taxon>
        <taxon>Euheterodonta</taxon>
        <taxon>Imparidentia</taxon>
        <taxon>Neoheterodontei</taxon>
        <taxon>Myida</taxon>
        <taxon>Myoidea</taxon>
        <taxon>Myidae</taxon>
        <taxon>Mya</taxon>
    </lineage>
</organism>
<dbReference type="SUPFAM" id="SSF161070">
    <property type="entry name" value="SNF-like"/>
    <property type="match status" value="1"/>
</dbReference>
<feature type="transmembrane region" description="Helical" evidence="9">
    <location>
        <begin position="461"/>
        <end position="484"/>
    </location>
</feature>
<keyword evidence="4 8" id="KW-0812">Transmembrane</keyword>
<feature type="transmembrane region" description="Helical" evidence="9">
    <location>
        <begin position="429"/>
        <end position="449"/>
    </location>
</feature>
<evidence type="ECO:0000256" key="8">
    <source>
        <dbReference type="RuleBase" id="RU003732"/>
    </source>
</evidence>
<dbReference type="InterPro" id="IPR000175">
    <property type="entry name" value="Na/ntran_symport"/>
</dbReference>
<dbReference type="PANTHER" id="PTHR11616">
    <property type="entry name" value="SODIUM/CHLORIDE DEPENDENT TRANSPORTER"/>
    <property type="match status" value="1"/>
</dbReference>
<evidence type="ECO:0000256" key="4">
    <source>
        <dbReference type="ARBA" id="ARBA00022692"/>
    </source>
</evidence>
<feature type="transmembrane region" description="Helical" evidence="9">
    <location>
        <begin position="392"/>
        <end position="417"/>
    </location>
</feature>
<evidence type="ECO:0000256" key="7">
    <source>
        <dbReference type="ARBA" id="ARBA00023180"/>
    </source>
</evidence>
<dbReference type="InterPro" id="IPR037272">
    <property type="entry name" value="SNS_sf"/>
</dbReference>
<feature type="transmembrane region" description="Helical" evidence="9">
    <location>
        <begin position="283"/>
        <end position="304"/>
    </location>
</feature>
<dbReference type="PRINTS" id="PR00176">
    <property type="entry name" value="NANEUSMPORT"/>
</dbReference>
<feature type="transmembrane region" description="Helical" evidence="9">
    <location>
        <begin position="311"/>
        <end position="332"/>
    </location>
</feature>
<keyword evidence="8" id="KW-0769">Symport</keyword>
<keyword evidence="6 9" id="KW-0472">Membrane</keyword>
<keyword evidence="3 8" id="KW-0813">Transport</keyword>
<accession>A0ABY7DRS1</accession>
<evidence type="ECO:0000256" key="3">
    <source>
        <dbReference type="ARBA" id="ARBA00022448"/>
    </source>
</evidence>
<evidence type="ECO:0000256" key="9">
    <source>
        <dbReference type="SAM" id="Phobius"/>
    </source>
</evidence>
<keyword evidence="7" id="KW-0325">Glycoprotein</keyword>
<dbReference type="PROSITE" id="PS00610">
    <property type="entry name" value="NA_NEUROTRAN_SYMP_1"/>
    <property type="match status" value="1"/>
</dbReference>
<evidence type="ECO:0000256" key="2">
    <source>
        <dbReference type="ARBA" id="ARBA00006459"/>
    </source>
</evidence>
<gene>
    <name evidence="10" type="ORF">MAR_024186</name>
</gene>
<evidence type="ECO:0000256" key="6">
    <source>
        <dbReference type="ARBA" id="ARBA00023136"/>
    </source>
</evidence>
<protein>
    <recommendedName>
        <fullName evidence="8">Transporter</fullName>
    </recommendedName>
</protein>
<dbReference type="PROSITE" id="PS50267">
    <property type="entry name" value="NA_NEUROTRAN_SYMP_3"/>
    <property type="match status" value="1"/>
</dbReference>
<keyword evidence="11" id="KW-1185">Reference proteome</keyword>
<dbReference type="Proteomes" id="UP001164746">
    <property type="component" value="Chromosome 3"/>
</dbReference>
<comment type="similarity">
    <text evidence="2 8">Belongs to the sodium:neurotransmitter symporter (SNF) (TC 2.A.22) family.</text>
</comment>
<evidence type="ECO:0000313" key="10">
    <source>
        <dbReference type="EMBL" id="WAQ99813.1"/>
    </source>
</evidence>
<feature type="non-terminal residue" evidence="10">
    <location>
        <position position="674"/>
    </location>
</feature>
<feature type="transmembrane region" description="Helical" evidence="9">
    <location>
        <begin position="352"/>
        <end position="380"/>
    </location>
</feature>
<name>A0ABY7DRS1_MYAAR</name>
<feature type="transmembrane region" description="Helical" evidence="9">
    <location>
        <begin position="496"/>
        <end position="518"/>
    </location>
</feature>
<comment type="subcellular location">
    <subcellularLocation>
        <location evidence="1">Membrane</location>
        <topology evidence="1">Multi-pass membrane protein</topology>
    </subcellularLocation>
</comment>
<evidence type="ECO:0000313" key="11">
    <source>
        <dbReference type="Proteomes" id="UP001164746"/>
    </source>
</evidence>
<dbReference type="EMBL" id="CP111014">
    <property type="protein sequence ID" value="WAQ99813.1"/>
    <property type="molecule type" value="Genomic_DNA"/>
</dbReference>
<keyword evidence="5 9" id="KW-1133">Transmembrane helix</keyword>